<dbReference type="PANTHER" id="PTHR12210">
    <property type="entry name" value="DULLARD PROTEIN PHOSPHATASE"/>
    <property type="match status" value="1"/>
</dbReference>
<evidence type="ECO:0000313" key="2">
    <source>
        <dbReference type="EMBL" id="KAK8989517.1"/>
    </source>
</evidence>
<dbReference type="InterPro" id="IPR036412">
    <property type="entry name" value="HAD-like_sf"/>
</dbReference>
<comment type="caution">
    <text evidence="2">The sequence shown here is derived from an EMBL/GenBank/DDBJ whole genome shotgun (WGS) entry which is preliminary data.</text>
</comment>
<dbReference type="InterPro" id="IPR011948">
    <property type="entry name" value="Dullard_phosphatase"/>
</dbReference>
<dbReference type="Pfam" id="PF03031">
    <property type="entry name" value="NIF"/>
    <property type="match status" value="2"/>
</dbReference>
<evidence type="ECO:0000313" key="3">
    <source>
        <dbReference type="Proteomes" id="UP001396334"/>
    </source>
</evidence>
<evidence type="ECO:0000259" key="1">
    <source>
        <dbReference type="PROSITE" id="PS50969"/>
    </source>
</evidence>
<dbReference type="EMBL" id="JBBPBN010000056">
    <property type="protein sequence ID" value="KAK8989517.1"/>
    <property type="molecule type" value="Genomic_DNA"/>
</dbReference>
<dbReference type="InterPro" id="IPR050365">
    <property type="entry name" value="TIM50"/>
</dbReference>
<gene>
    <name evidence="2" type="ORF">V6N11_063939</name>
</gene>
<dbReference type="SUPFAM" id="SSF56784">
    <property type="entry name" value="HAD-like"/>
    <property type="match status" value="2"/>
</dbReference>
<dbReference type="Gene3D" id="3.40.50.1000">
    <property type="entry name" value="HAD superfamily/HAD-like"/>
    <property type="match status" value="2"/>
</dbReference>
<keyword evidence="3" id="KW-1185">Reference proteome</keyword>
<feature type="domain" description="FCP1 homology" evidence="1">
    <location>
        <begin position="248"/>
        <end position="408"/>
    </location>
</feature>
<dbReference type="InterPro" id="IPR004274">
    <property type="entry name" value="FCP1_dom"/>
</dbReference>
<dbReference type="NCBIfam" id="TIGR02251">
    <property type="entry name" value="HIF-SF_euk"/>
    <property type="match status" value="1"/>
</dbReference>
<reference evidence="2 3" key="1">
    <citation type="journal article" date="2024" name="G3 (Bethesda)">
        <title>Genome assembly of Hibiscus sabdariffa L. provides insights into metabolisms of medicinal natural products.</title>
        <authorList>
            <person name="Kim T."/>
        </authorList>
    </citation>
    <scope>NUCLEOTIDE SEQUENCE [LARGE SCALE GENOMIC DNA]</scope>
    <source>
        <strain evidence="2">TK-2024</strain>
        <tissue evidence="2">Old leaves</tissue>
    </source>
</reference>
<dbReference type="CDD" id="cd07521">
    <property type="entry name" value="HAD_FCP1-like"/>
    <property type="match status" value="1"/>
</dbReference>
<dbReference type="SMART" id="SM00577">
    <property type="entry name" value="CPDc"/>
    <property type="match status" value="2"/>
</dbReference>
<dbReference type="PROSITE" id="PS50969">
    <property type="entry name" value="FCP1"/>
    <property type="match status" value="1"/>
</dbReference>
<sequence length="443" mass="49894">MRQQLHHRFHTGRCFPGKRIGSITIVASINKSIVKCGHRLTRVFSEFTHLVAPSCGVKGFEVIGEKPITASFDDVKHDHKLDYETCSFDILPRPPALVSQRNLLPPLGSDKKGTIVLNLDETLVHTSLGSPPLRYDFIVTRVVDGVTVYFYVFKRFGVDEFLEIISKKYEVIVFKAGHKDIMLFKTGQRVQVRQSLSSVKTKSCSAVASITESICKCHCFIRQFFSKLDQCFLIPNVVQDKHLLPPLVPGKKRTVVLDMDGTLVHSTEDPPPPSYDFVITPIANGVAKNLYVSKRPGVDEFLEAISEKYEVVVFTAGMEAYASPLLDVLDPKGLISHRLYRDSCQKLGKNKFTKDLSELGRELGNVVIVDDIPRMYCLQPENGIPIKKFTDDFEDRELEKLLGFFQSYCDGFHDMRDAVKHYFGGAPVNKPVSSTFLLPLLFD</sequence>
<protein>
    <recommendedName>
        <fullName evidence="1">FCP1 homology domain-containing protein</fullName>
    </recommendedName>
</protein>
<name>A0ABR2PM67_9ROSI</name>
<dbReference type="InterPro" id="IPR023214">
    <property type="entry name" value="HAD_sf"/>
</dbReference>
<dbReference type="Proteomes" id="UP001396334">
    <property type="component" value="Unassembled WGS sequence"/>
</dbReference>
<organism evidence="2 3">
    <name type="scientific">Hibiscus sabdariffa</name>
    <name type="common">roselle</name>
    <dbReference type="NCBI Taxonomy" id="183260"/>
    <lineage>
        <taxon>Eukaryota</taxon>
        <taxon>Viridiplantae</taxon>
        <taxon>Streptophyta</taxon>
        <taxon>Embryophyta</taxon>
        <taxon>Tracheophyta</taxon>
        <taxon>Spermatophyta</taxon>
        <taxon>Magnoliopsida</taxon>
        <taxon>eudicotyledons</taxon>
        <taxon>Gunneridae</taxon>
        <taxon>Pentapetalae</taxon>
        <taxon>rosids</taxon>
        <taxon>malvids</taxon>
        <taxon>Malvales</taxon>
        <taxon>Malvaceae</taxon>
        <taxon>Malvoideae</taxon>
        <taxon>Hibiscus</taxon>
    </lineage>
</organism>
<proteinExistence type="predicted"/>
<accession>A0ABR2PM67</accession>